<feature type="transmembrane region" description="Helical" evidence="7">
    <location>
        <begin position="266"/>
        <end position="292"/>
    </location>
</feature>
<dbReference type="InterPro" id="IPR000515">
    <property type="entry name" value="MetI-like"/>
</dbReference>
<keyword evidence="5 7" id="KW-1133">Transmembrane helix</keyword>
<keyword evidence="4 7" id="KW-0812">Transmembrane</keyword>
<evidence type="ECO:0000256" key="4">
    <source>
        <dbReference type="ARBA" id="ARBA00022692"/>
    </source>
</evidence>
<feature type="transmembrane region" description="Helical" evidence="7">
    <location>
        <begin position="312"/>
        <end position="338"/>
    </location>
</feature>
<evidence type="ECO:0000313" key="10">
    <source>
        <dbReference type="Proteomes" id="UP001139365"/>
    </source>
</evidence>
<feature type="transmembrane region" description="Helical" evidence="7">
    <location>
        <begin position="209"/>
        <end position="231"/>
    </location>
</feature>
<dbReference type="GO" id="GO:0005886">
    <property type="term" value="C:plasma membrane"/>
    <property type="evidence" value="ECO:0007669"/>
    <property type="project" value="UniProtKB-SubCell"/>
</dbReference>
<dbReference type="AlphaFoldDB" id="A0AAE3FJ90"/>
<feature type="domain" description="ABC transmembrane type-1" evidence="8">
    <location>
        <begin position="120"/>
        <end position="331"/>
    </location>
</feature>
<evidence type="ECO:0000259" key="8">
    <source>
        <dbReference type="PROSITE" id="PS50928"/>
    </source>
</evidence>
<accession>A0AAE3FJ90</accession>
<gene>
    <name evidence="9" type="ORF">MR241_06055</name>
</gene>
<dbReference type="SUPFAM" id="SSF161098">
    <property type="entry name" value="MetI-like"/>
    <property type="match status" value="1"/>
</dbReference>
<feature type="transmembrane region" description="Helical" evidence="7">
    <location>
        <begin position="9"/>
        <end position="30"/>
    </location>
</feature>
<protein>
    <submittedName>
        <fullName evidence="9">ABC transporter permease</fullName>
    </submittedName>
</protein>
<dbReference type="PROSITE" id="PS50928">
    <property type="entry name" value="ABC_TM1"/>
    <property type="match status" value="1"/>
</dbReference>
<keyword evidence="2 7" id="KW-0813">Transport</keyword>
<comment type="caution">
    <text evidence="9">The sequence shown here is derived from an EMBL/GenBank/DDBJ whole genome shotgun (WGS) entry which is preliminary data.</text>
</comment>
<reference evidence="9 10" key="1">
    <citation type="submission" date="2022-03" db="EMBL/GenBank/DDBJ databases">
        <title>Metagenome-assembled genomes from swine fecal metagenomes.</title>
        <authorList>
            <person name="Holman D.B."/>
            <person name="Kommadath A."/>
        </authorList>
    </citation>
    <scope>NUCLEOTIDE SEQUENCE [LARGE SCALE GENOMIC DNA]</scope>
    <source>
        <strain evidence="9">SUG147</strain>
    </source>
</reference>
<dbReference type="CDD" id="cd06261">
    <property type="entry name" value="TM_PBP2"/>
    <property type="match status" value="1"/>
</dbReference>
<proteinExistence type="inferred from homology"/>
<comment type="similarity">
    <text evidence="7">Belongs to the binding-protein-dependent transport system permease family.</text>
</comment>
<dbReference type="Pfam" id="PF00528">
    <property type="entry name" value="BPD_transp_1"/>
    <property type="match status" value="1"/>
</dbReference>
<name>A0AAE3FJ90_9BACT</name>
<comment type="subcellular location">
    <subcellularLocation>
        <location evidence="1 7">Cell membrane</location>
        <topology evidence="1 7">Multi-pass membrane protein</topology>
    </subcellularLocation>
</comment>
<evidence type="ECO:0000256" key="6">
    <source>
        <dbReference type="ARBA" id="ARBA00023136"/>
    </source>
</evidence>
<dbReference type="PANTHER" id="PTHR30465:SF0">
    <property type="entry name" value="OLIGOPEPTIDE TRANSPORT SYSTEM PERMEASE PROTEIN APPB"/>
    <property type="match status" value="1"/>
</dbReference>
<dbReference type="PANTHER" id="PTHR30465">
    <property type="entry name" value="INNER MEMBRANE ABC TRANSPORTER"/>
    <property type="match status" value="1"/>
</dbReference>
<dbReference type="InterPro" id="IPR035906">
    <property type="entry name" value="MetI-like_sf"/>
</dbReference>
<sequence length="346" mass="39310">MGKYILKRIGYMLIVLFILSFLMFILYTAAAGDRAYVKAYEEIKSIKNLTADQRQKLFDETYFKYQCQYGTEKNNKIVHYLRWMGLYPYYNGNFNGLLEGNFGYSDFYRTDVINVVKEPMKNTIFINVFATILALAITIPLGIRCAVKRGKLGDKTMQVLTIIGYSLPTFLISIIFIWIFCSLLGWLPPYGMGTPGGQYTGMKWFLDRAYYLILPLAVMTFCSLGGMTRYVRASMIDALSMDCIKTARAKGLREKTIIYSHAWRNALIPIVTLVVGWFLSIFSGSVVIEQIFAINGMGKIMITALQSGDNDVILLMQMFYVIIALGGNLVIDIIYGLVDPRVRVNK</sequence>
<evidence type="ECO:0000313" key="9">
    <source>
        <dbReference type="EMBL" id="MCI5755842.1"/>
    </source>
</evidence>
<organism evidence="9 10">
    <name type="scientific">Candidatus Colimorpha enterica</name>
    <dbReference type="NCBI Taxonomy" id="3083063"/>
    <lineage>
        <taxon>Bacteria</taxon>
        <taxon>Pseudomonadati</taxon>
        <taxon>Bacteroidota</taxon>
        <taxon>Bacteroidia</taxon>
        <taxon>Bacteroidales</taxon>
        <taxon>Candidatus Colimorpha</taxon>
    </lineage>
</organism>
<evidence type="ECO:0000256" key="3">
    <source>
        <dbReference type="ARBA" id="ARBA00022475"/>
    </source>
</evidence>
<dbReference type="GO" id="GO:0055085">
    <property type="term" value="P:transmembrane transport"/>
    <property type="evidence" value="ECO:0007669"/>
    <property type="project" value="InterPro"/>
</dbReference>
<evidence type="ECO:0000256" key="1">
    <source>
        <dbReference type="ARBA" id="ARBA00004651"/>
    </source>
</evidence>
<dbReference type="Proteomes" id="UP001139365">
    <property type="component" value="Unassembled WGS sequence"/>
</dbReference>
<dbReference type="EMBL" id="JALEMU010000095">
    <property type="protein sequence ID" value="MCI5755842.1"/>
    <property type="molecule type" value="Genomic_DNA"/>
</dbReference>
<evidence type="ECO:0000256" key="7">
    <source>
        <dbReference type="RuleBase" id="RU363032"/>
    </source>
</evidence>
<keyword evidence="3" id="KW-1003">Cell membrane</keyword>
<feature type="transmembrane region" description="Helical" evidence="7">
    <location>
        <begin position="124"/>
        <end position="147"/>
    </location>
</feature>
<keyword evidence="6 7" id="KW-0472">Membrane</keyword>
<evidence type="ECO:0000256" key="2">
    <source>
        <dbReference type="ARBA" id="ARBA00022448"/>
    </source>
</evidence>
<evidence type="ECO:0000256" key="5">
    <source>
        <dbReference type="ARBA" id="ARBA00022989"/>
    </source>
</evidence>
<dbReference type="Gene3D" id="1.10.3720.10">
    <property type="entry name" value="MetI-like"/>
    <property type="match status" value="1"/>
</dbReference>
<feature type="transmembrane region" description="Helical" evidence="7">
    <location>
        <begin position="159"/>
        <end position="189"/>
    </location>
</feature>